<gene>
    <name evidence="1" type="ORF">ACAOBT_LOCUS26194</name>
</gene>
<reference evidence="1" key="1">
    <citation type="submission" date="2022-03" db="EMBL/GenBank/DDBJ databases">
        <authorList>
            <person name="Sayadi A."/>
        </authorList>
    </citation>
    <scope>NUCLEOTIDE SEQUENCE</scope>
</reference>
<evidence type="ECO:0000313" key="1">
    <source>
        <dbReference type="EMBL" id="CAH2001430.1"/>
    </source>
</evidence>
<dbReference type="OrthoDB" id="8861968at2759"/>
<dbReference type="Proteomes" id="UP001152888">
    <property type="component" value="Unassembled WGS sequence"/>
</dbReference>
<dbReference type="EMBL" id="CAKOFQ010007449">
    <property type="protein sequence ID" value="CAH2001430.1"/>
    <property type="molecule type" value="Genomic_DNA"/>
</dbReference>
<protein>
    <submittedName>
        <fullName evidence="1">Uncharacterized protein</fullName>
    </submittedName>
</protein>
<proteinExistence type="predicted"/>
<dbReference type="AlphaFoldDB" id="A0A9P0LM64"/>
<keyword evidence="2" id="KW-1185">Reference proteome</keyword>
<name>A0A9P0LM64_ACAOB</name>
<evidence type="ECO:0000313" key="2">
    <source>
        <dbReference type="Proteomes" id="UP001152888"/>
    </source>
</evidence>
<accession>A0A9P0LM64</accession>
<organism evidence="1 2">
    <name type="scientific">Acanthoscelides obtectus</name>
    <name type="common">Bean weevil</name>
    <name type="synonym">Bruchus obtectus</name>
    <dbReference type="NCBI Taxonomy" id="200917"/>
    <lineage>
        <taxon>Eukaryota</taxon>
        <taxon>Metazoa</taxon>
        <taxon>Ecdysozoa</taxon>
        <taxon>Arthropoda</taxon>
        <taxon>Hexapoda</taxon>
        <taxon>Insecta</taxon>
        <taxon>Pterygota</taxon>
        <taxon>Neoptera</taxon>
        <taxon>Endopterygota</taxon>
        <taxon>Coleoptera</taxon>
        <taxon>Polyphaga</taxon>
        <taxon>Cucujiformia</taxon>
        <taxon>Chrysomeloidea</taxon>
        <taxon>Chrysomelidae</taxon>
        <taxon>Bruchinae</taxon>
        <taxon>Bruchini</taxon>
        <taxon>Acanthoscelides</taxon>
    </lineage>
</organism>
<comment type="caution">
    <text evidence="1">The sequence shown here is derived from an EMBL/GenBank/DDBJ whole genome shotgun (WGS) entry which is preliminary data.</text>
</comment>
<sequence>MPYTQPHKLSSQNTYEQNVCRSCIEDIDINQQMATFGFCGRNMLDMRGTSVPLDGHGRIRREFVVHISRSTFWRIPMTKKTYFRRTRENYKLNVKTTDPQLLLNVTKFHQLLMTPQITQTLSTNLPKIGVTFEDVANENAIPKREWETFDDTEQVKPKENWENSRMQMKIPMKEKIGSAPSK</sequence>